<reference evidence="3 4" key="1">
    <citation type="journal article" date="2015" name="Genome Announc.">
        <title>Expanding the biotechnology potential of lactobacilli through comparative genomics of 213 strains and associated genera.</title>
        <authorList>
            <person name="Sun Z."/>
            <person name="Harris H.M."/>
            <person name="McCann A."/>
            <person name="Guo C."/>
            <person name="Argimon S."/>
            <person name="Zhang W."/>
            <person name="Yang X."/>
            <person name="Jeffery I.B."/>
            <person name="Cooney J.C."/>
            <person name="Kagawa T.F."/>
            <person name="Liu W."/>
            <person name="Song Y."/>
            <person name="Salvetti E."/>
            <person name="Wrobel A."/>
            <person name="Rasinkangas P."/>
            <person name="Parkhill J."/>
            <person name="Rea M.C."/>
            <person name="O'Sullivan O."/>
            <person name="Ritari J."/>
            <person name="Douillard F.P."/>
            <person name="Paul Ross R."/>
            <person name="Yang R."/>
            <person name="Briner A.E."/>
            <person name="Felis G.E."/>
            <person name="de Vos W.M."/>
            <person name="Barrangou R."/>
            <person name="Klaenhammer T.R."/>
            <person name="Caufield P.W."/>
            <person name="Cui Y."/>
            <person name="Zhang H."/>
            <person name="O'Toole P.W."/>
        </authorList>
    </citation>
    <scope>NUCLEOTIDE SEQUENCE [LARGE SCALE GENOMIC DNA]</scope>
    <source>
        <strain evidence="3 4">DSM 19971</strain>
    </source>
</reference>
<dbReference type="AlphaFoldDB" id="A0A0R1Q2N0"/>
<keyword evidence="4" id="KW-1185">Reference proteome</keyword>
<dbReference type="OrthoDB" id="2249781at2"/>
<keyword evidence="1" id="KW-0812">Transmembrane</keyword>
<dbReference type="STRING" id="1423812.FD20_GL000660"/>
<accession>A0A0R1Q2N0</accession>
<comment type="caution">
    <text evidence="3">The sequence shown here is derived from an EMBL/GenBank/DDBJ whole genome shotgun (WGS) entry which is preliminary data.</text>
</comment>
<dbReference type="Proteomes" id="UP000051155">
    <property type="component" value="Unassembled WGS sequence"/>
</dbReference>
<dbReference type="Pfam" id="PF22570">
    <property type="entry name" value="LiaF-TM"/>
    <property type="match status" value="1"/>
</dbReference>
<gene>
    <name evidence="3" type="ORF">FD20_GL000660</name>
</gene>
<evidence type="ECO:0000313" key="4">
    <source>
        <dbReference type="Proteomes" id="UP000051155"/>
    </source>
</evidence>
<sequence>MKKQRWFWGIFFLLSAGLLVAGQMGWISAQISFWSVIITLFLVAAFVQSVVHRTVPGMVFSIAFLCMLYAEPLGIKHLVPWTILGAAVLLSIGFSLLFHQGISFGKKKRKYAFDKTSATNDASHVHISGNMNSSIQYVQSQDFRQADVDAYASGIKIYFDNTRVEEDNAIININAAYSGVEFYVPKTWKLKKQVDSFLSGIEEKGRPNTEEGPTVILNGNLKLSGLVIHYI</sequence>
<feature type="transmembrane region" description="Helical" evidence="1">
    <location>
        <begin position="58"/>
        <end position="75"/>
    </location>
</feature>
<dbReference type="EMBL" id="AZEG01000016">
    <property type="protein sequence ID" value="KRL37060.1"/>
    <property type="molecule type" value="Genomic_DNA"/>
</dbReference>
<keyword evidence="1" id="KW-1133">Transmembrane helix</keyword>
<evidence type="ECO:0000313" key="3">
    <source>
        <dbReference type="EMBL" id="KRL37060.1"/>
    </source>
</evidence>
<organism evidence="3 4">
    <name type="scientific">Liquorilactobacillus uvarum DSM 19971</name>
    <dbReference type="NCBI Taxonomy" id="1423812"/>
    <lineage>
        <taxon>Bacteria</taxon>
        <taxon>Bacillati</taxon>
        <taxon>Bacillota</taxon>
        <taxon>Bacilli</taxon>
        <taxon>Lactobacillales</taxon>
        <taxon>Lactobacillaceae</taxon>
        <taxon>Liquorilactobacillus</taxon>
    </lineage>
</organism>
<dbReference type="PATRIC" id="fig|1423812.3.peg.719"/>
<name>A0A0R1Q2N0_9LACO</name>
<dbReference type="InterPro" id="IPR054331">
    <property type="entry name" value="LiaF_TM"/>
</dbReference>
<keyword evidence="1" id="KW-0472">Membrane</keyword>
<evidence type="ECO:0000259" key="2">
    <source>
        <dbReference type="Pfam" id="PF22570"/>
    </source>
</evidence>
<dbReference type="RefSeq" id="WP_057737598.1">
    <property type="nucleotide sequence ID" value="NZ_AZEG01000016.1"/>
</dbReference>
<evidence type="ECO:0000256" key="1">
    <source>
        <dbReference type="SAM" id="Phobius"/>
    </source>
</evidence>
<feature type="transmembrane region" description="Helical" evidence="1">
    <location>
        <begin position="31"/>
        <end position="51"/>
    </location>
</feature>
<feature type="transmembrane region" description="Helical" evidence="1">
    <location>
        <begin position="81"/>
        <end position="99"/>
    </location>
</feature>
<proteinExistence type="predicted"/>
<feature type="domain" description="LiaF transmembrane" evidence="2">
    <location>
        <begin position="7"/>
        <end position="101"/>
    </location>
</feature>
<protein>
    <recommendedName>
        <fullName evidence="2">LiaF transmembrane domain-containing protein</fullName>
    </recommendedName>
</protein>